<dbReference type="AlphaFoldDB" id="I5C4B7"/>
<protein>
    <recommendedName>
        <fullName evidence="3">MORN repeat-containing protein</fullName>
    </recommendedName>
</protein>
<name>I5C4B7_9BACT</name>
<accession>I5C4B7</accession>
<sequence>MVDKLVPTTLPLLLFDDQATKEKKKAQKKKKRKNVYFGEKTSKGMTRQKYRGANRYEFFHYTTNKKPQDTYIRDIYWFDKRDKVVRVGNFDPQRGYLLHGPYEKRADELLLEEGHFYFGAKHKIWMKYDENSILIGKWHYSEGWPRDSRVSYYDRESRKIEKLTPIEYDLKEGNFFHFYENGKVAVIGEYRYGEPVGLWTEFWNTDNEKVIKKREIQYQENPFDKTFRPFIRAEWDTDGNLIYRRN</sequence>
<evidence type="ECO:0000313" key="2">
    <source>
        <dbReference type="Proteomes" id="UP000005551"/>
    </source>
</evidence>
<dbReference type="SUPFAM" id="SSF82185">
    <property type="entry name" value="Histone H3 K4-specific methyltransferase SET7/9 N-terminal domain"/>
    <property type="match status" value="1"/>
</dbReference>
<dbReference type="RefSeq" id="WP_009054860.1">
    <property type="nucleotide sequence ID" value="NZ_AJYA01000019.1"/>
</dbReference>
<evidence type="ECO:0008006" key="3">
    <source>
        <dbReference type="Google" id="ProtNLM"/>
    </source>
</evidence>
<comment type="caution">
    <text evidence="1">The sequence shown here is derived from an EMBL/GenBank/DDBJ whole genome shotgun (WGS) entry which is preliminary data.</text>
</comment>
<reference evidence="1 2" key="1">
    <citation type="submission" date="2012-05" db="EMBL/GenBank/DDBJ databases">
        <title>Genome sequence of Nitritalea halalkaliphila LW7.</title>
        <authorList>
            <person name="Jangir P.K."/>
            <person name="Singh A."/>
            <person name="Shivaji S."/>
            <person name="Sharma R."/>
        </authorList>
    </citation>
    <scope>NUCLEOTIDE SEQUENCE [LARGE SCALE GENOMIC DNA]</scope>
    <source>
        <strain evidence="1 2">LW7</strain>
    </source>
</reference>
<organism evidence="1 2">
    <name type="scientific">Nitritalea halalkaliphila LW7</name>
    <dbReference type="NCBI Taxonomy" id="1189621"/>
    <lineage>
        <taxon>Bacteria</taxon>
        <taxon>Pseudomonadati</taxon>
        <taxon>Bacteroidota</taxon>
        <taxon>Cytophagia</taxon>
        <taxon>Cytophagales</taxon>
        <taxon>Cyclobacteriaceae</taxon>
        <taxon>Nitritalea</taxon>
    </lineage>
</organism>
<proteinExistence type="predicted"/>
<evidence type="ECO:0000313" key="1">
    <source>
        <dbReference type="EMBL" id="EIM76669.1"/>
    </source>
</evidence>
<dbReference type="Gene3D" id="3.90.930.1">
    <property type="match status" value="1"/>
</dbReference>
<keyword evidence="2" id="KW-1185">Reference proteome</keyword>
<gene>
    <name evidence="1" type="ORF">A3SI_09453</name>
</gene>
<dbReference type="PATRIC" id="fig|1189621.3.peg.1967"/>
<dbReference type="Proteomes" id="UP000005551">
    <property type="component" value="Unassembled WGS sequence"/>
</dbReference>
<dbReference type="EMBL" id="AJYA01000019">
    <property type="protein sequence ID" value="EIM76669.1"/>
    <property type="molecule type" value="Genomic_DNA"/>
</dbReference>
<dbReference type="STRING" id="1189621.A3SI_09453"/>